<evidence type="ECO:0000313" key="2">
    <source>
        <dbReference type="EMBL" id="KAF4616186.1"/>
    </source>
</evidence>
<feature type="compositionally biased region" description="Acidic residues" evidence="1">
    <location>
        <begin position="40"/>
        <end position="49"/>
    </location>
</feature>
<dbReference type="AlphaFoldDB" id="A0A8H4QS29"/>
<accession>A0A8H4QS29</accession>
<keyword evidence="3" id="KW-1185">Reference proteome</keyword>
<reference evidence="2 3" key="1">
    <citation type="submission" date="2020-03" db="EMBL/GenBank/DDBJ databases">
        <title>Draft Genome Sequence of Cudoniella acicularis.</title>
        <authorList>
            <person name="Buettner E."/>
            <person name="Kellner H."/>
        </authorList>
    </citation>
    <scope>NUCLEOTIDE SEQUENCE [LARGE SCALE GENOMIC DNA]</scope>
    <source>
        <strain evidence="2 3">DSM 108380</strain>
    </source>
</reference>
<evidence type="ECO:0000256" key="1">
    <source>
        <dbReference type="SAM" id="MobiDB-lite"/>
    </source>
</evidence>
<comment type="caution">
    <text evidence="2">The sequence shown here is derived from an EMBL/GenBank/DDBJ whole genome shotgun (WGS) entry which is preliminary data.</text>
</comment>
<gene>
    <name evidence="2" type="ORF">G7Y89_g15221</name>
</gene>
<evidence type="ECO:0000313" key="3">
    <source>
        <dbReference type="Proteomes" id="UP000566819"/>
    </source>
</evidence>
<name>A0A8H4QS29_9HELO</name>
<dbReference type="EMBL" id="JAAMPI010002268">
    <property type="protein sequence ID" value="KAF4616186.1"/>
    <property type="molecule type" value="Genomic_DNA"/>
</dbReference>
<proteinExistence type="predicted"/>
<sequence>MAAAQKPPVPQLDNGSISPSPSLPPRPSTGLPLRKRDFGDVEENFEDTTPDTKRRRVRSPAPSPELDSTVQGDDATTKPPSNSTTEFQAEENGNTDLTPIVPPLNPLIRPESVLWKTTS</sequence>
<protein>
    <submittedName>
        <fullName evidence="2">Uncharacterized protein</fullName>
    </submittedName>
</protein>
<dbReference type="Proteomes" id="UP000566819">
    <property type="component" value="Unassembled WGS sequence"/>
</dbReference>
<organism evidence="2 3">
    <name type="scientific">Cudoniella acicularis</name>
    <dbReference type="NCBI Taxonomy" id="354080"/>
    <lineage>
        <taxon>Eukaryota</taxon>
        <taxon>Fungi</taxon>
        <taxon>Dikarya</taxon>
        <taxon>Ascomycota</taxon>
        <taxon>Pezizomycotina</taxon>
        <taxon>Leotiomycetes</taxon>
        <taxon>Helotiales</taxon>
        <taxon>Tricladiaceae</taxon>
        <taxon>Cudoniella</taxon>
    </lineage>
</organism>
<feature type="compositionally biased region" description="Polar residues" evidence="1">
    <location>
        <begin position="78"/>
        <end position="97"/>
    </location>
</feature>
<feature type="region of interest" description="Disordered" evidence="1">
    <location>
        <begin position="1"/>
        <end position="106"/>
    </location>
</feature>